<sequence length="55" mass="6647">MKGKVIYVDFIKKHRITLVRFILNKIVNLLFKKLNTSRTKYKKDIYMTKKKSISN</sequence>
<dbReference type="Proteomes" id="UP000191056">
    <property type="component" value="Unassembled WGS sequence"/>
</dbReference>
<proteinExistence type="predicted"/>
<comment type="caution">
    <text evidence="1">The sequence shown here is derived from an EMBL/GenBank/DDBJ whole genome shotgun (WGS) entry which is preliminary data.</text>
</comment>
<accession>A0A1V4I4Y1</accession>
<name>A0A1V4I4Y1_9CLOT</name>
<evidence type="ECO:0000313" key="2">
    <source>
        <dbReference type="Proteomes" id="UP000191056"/>
    </source>
</evidence>
<gene>
    <name evidence="1" type="ORF">CLCHR_48090</name>
</gene>
<protein>
    <submittedName>
        <fullName evidence="1">Uncharacterized protein</fullName>
    </submittedName>
</protein>
<organism evidence="1 2">
    <name type="scientific">Clostridium chromiireducens</name>
    <dbReference type="NCBI Taxonomy" id="225345"/>
    <lineage>
        <taxon>Bacteria</taxon>
        <taxon>Bacillati</taxon>
        <taxon>Bacillota</taxon>
        <taxon>Clostridia</taxon>
        <taxon>Eubacteriales</taxon>
        <taxon>Clostridiaceae</taxon>
        <taxon>Clostridium</taxon>
    </lineage>
</organism>
<dbReference type="EMBL" id="MZGT01000149">
    <property type="protein sequence ID" value="OPJ54627.1"/>
    <property type="molecule type" value="Genomic_DNA"/>
</dbReference>
<evidence type="ECO:0000313" key="1">
    <source>
        <dbReference type="EMBL" id="OPJ54627.1"/>
    </source>
</evidence>
<keyword evidence="2" id="KW-1185">Reference proteome</keyword>
<dbReference type="AlphaFoldDB" id="A0A1V4I4Y1"/>
<reference evidence="1 2" key="1">
    <citation type="submission" date="2017-03" db="EMBL/GenBank/DDBJ databases">
        <title>Genome sequence of Clostridium chromiireducens DSM 23318.</title>
        <authorList>
            <person name="Poehlein A."/>
            <person name="Daniel R."/>
        </authorList>
    </citation>
    <scope>NUCLEOTIDE SEQUENCE [LARGE SCALE GENOMIC DNA]</scope>
    <source>
        <strain evidence="1 2">DSM 23318</strain>
    </source>
</reference>
<dbReference type="STRING" id="225345.CLCHR_48090"/>